<evidence type="ECO:0000313" key="2">
    <source>
        <dbReference type="Proteomes" id="UP000317835"/>
    </source>
</evidence>
<dbReference type="Proteomes" id="UP000317835">
    <property type="component" value="Chromosome"/>
</dbReference>
<keyword evidence="2" id="KW-1185">Reference proteome</keyword>
<evidence type="ECO:0000313" key="1">
    <source>
        <dbReference type="EMBL" id="QDV35353.1"/>
    </source>
</evidence>
<dbReference type="KEGG" id="tpla:ElP_32560"/>
<accession>A0A518H3F1</accession>
<sequence length="208" mass="22932">MTTGLIAGARDRLIRLAEAHPGWVLGFQGEVWWSRLARPGLHAWAGGEPLRLHEPAADAADTDTDPEAPACYGLLRGETGGMLLRFVRGRPVSQVTEDFLAWARERLAAEGKTALLPVWDNAAWHVGKRARSRIKAHDRRAKAEGGVRTVACRLPVKAPWLNAIEPKRVHGKRALVEPQRKLTAAEVVERVCDYYGCEPSDPITQQVA</sequence>
<gene>
    <name evidence="1" type="ORF">ElP_32560</name>
</gene>
<name>A0A518H3F1_9BACT</name>
<organism evidence="1 2">
    <name type="scientific">Tautonia plasticadhaerens</name>
    <dbReference type="NCBI Taxonomy" id="2527974"/>
    <lineage>
        <taxon>Bacteria</taxon>
        <taxon>Pseudomonadati</taxon>
        <taxon>Planctomycetota</taxon>
        <taxon>Planctomycetia</taxon>
        <taxon>Isosphaerales</taxon>
        <taxon>Isosphaeraceae</taxon>
        <taxon>Tautonia</taxon>
    </lineage>
</organism>
<proteinExistence type="predicted"/>
<dbReference type="EMBL" id="CP036426">
    <property type="protein sequence ID" value="QDV35353.1"/>
    <property type="molecule type" value="Genomic_DNA"/>
</dbReference>
<protein>
    <recommendedName>
        <fullName evidence="3">Tc1-like transposase DDE domain-containing protein</fullName>
    </recommendedName>
</protein>
<dbReference type="RefSeq" id="WP_231749747.1">
    <property type="nucleotide sequence ID" value="NZ_CP036426.1"/>
</dbReference>
<reference evidence="1 2" key="1">
    <citation type="submission" date="2019-02" db="EMBL/GenBank/DDBJ databases">
        <title>Deep-cultivation of Planctomycetes and their phenomic and genomic characterization uncovers novel biology.</title>
        <authorList>
            <person name="Wiegand S."/>
            <person name="Jogler M."/>
            <person name="Boedeker C."/>
            <person name="Pinto D."/>
            <person name="Vollmers J."/>
            <person name="Rivas-Marin E."/>
            <person name="Kohn T."/>
            <person name="Peeters S.H."/>
            <person name="Heuer A."/>
            <person name="Rast P."/>
            <person name="Oberbeckmann S."/>
            <person name="Bunk B."/>
            <person name="Jeske O."/>
            <person name="Meyerdierks A."/>
            <person name="Storesund J.E."/>
            <person name="Kallscheuer N."/>
            <person name="Luecker S."/>
            <person name="Lage O.M."/>
            <person name="Pohl T."/>
            <person name="Merkel B.J."/>
            <person name="Hornburger P."/>
            <person name="Mueller R.-W."/>
            <person name="Bruemmer F."/>
            <person name="Labrenz M."/>
            <person name="Spormann A.M."/>
            <person name="Op den Camp H."/>
            <person name="Overmann J."/>
            <person name="Amann R."/>
            <person name="Jetten M.S.M."/>
            <person name="Mascher T."/>
            <person name="Medema M.H."/>
            <person name="Devos D.P."/>
            <person name="Kaster A.-K."/>
            <person name="Ovreas L."/>
            <person name="Rohde M."/>
            <person name="Galperin M.Y."/>
            <person name="Jogler C."/>
        </authorList>
    </citation>
    <scope>NUCLEOTIDE SEQUENCE [LARGE SCALE GENOMIC DNA]</scope>
    <source>
        <strain evidence="1 2">ElP</strain>
    </source>
</reference>
<evidence type="ECO:0008006" key="3">
    <source>
        <dbReference type="Google" id="ProtNLM"/>
    </source>
</evidence>
<dbReference type="AlphaFoldDB" id="A0A518H3F1"/>